<dbReference type="InterPro" id="IPR014014">
    <property type="entry name" value="RNA_helicase_DEAD_Q_motif"/>
</dbReference>
<dbReference type="PROSITE" id="PS51195">
    <property type="entry name" value="Q_MOTIF"/>
    <property type="match status" value="1"/>
</dbReference>
<dbReference type="PANTHER" id="PTHR24031">
    <property type="entry name" value="RNA HELICASE"/>
    <property type="match status" value="1"/>
</dbReference>
<feature type="compositionally biased region" description="Basic and acidic residues" evidence="11">
    <location>
        <begin position="58"/>
        <end position="78"/>
    </location>
</feature>
<comment type="catalytic activity">
    <reaction evidence="10">
        <text>ATP + H2O = ADP + phosphate + H(+)</text>
        <dbReference type="Rhea" id="RHEA:13065"/>
        <dbReference type="ChEBI" id="CHEBI:15377"/>
        <dbReference type="ChEBI" id="CHEBI:15378"/>
        <dbReference type="ChEBI" id="CHEBI:30616"/>
        <dbReference type="ChEBI" id="CHEBI:43474"/>
        <dbReference type="ChEBI" id="CHEBI:456216"/>
        <dbReference type="EC" id="3.6.4.13"/>
    </reaction>
</comment>
<dbReference type="Pfam" id="PF00271">
    <property type="entry name" value="Helicase_C"/>
    <property type="match status" value="1"/>
</dbReference>
<accession>A0A4P9Z790</accession>
<evidence type="ECO:0000256" key="11">
    <source>
        <dbReference type="SAM" id="MobiDB-lite"/>
    </source>
</evidence>
<feature type="domain" description="DEAD-box RNA helicase Q" evidence="14">
    <location>
        <begin position="184"/>
        <end position="212"/>
    </location>
</feature>
<dbReference type="Pfam" id="PF00270">
    <property type="entry name" value="DEAD"/>
    <property type="match status" value="1"/>
</dbReference>
<organism evidence="15 17">
    <name type="scientific">Metschnikowia bicuspidata</name>
    <dbReference type="NCBI Taxonomy" id="27322"/>
    <lineage>
        <taxon>Eukaryota</taxon>
        <taxon>Fungi</taxon>
        <taxon>Dikarya</taxon>
        <taxon>Ascomycota</taxon>
        <taxon>Saccharomycotina</taxon>
        <taxon>Pichiomycetes</taxon>
        <taxon>Metschnikowiaceae</taxon>
        <taxon>Metschnikowia</taxon>
    </lineage>
</organism>
<dbReference type="CDD" id="cd18787">
    <property type="entry name" value="SF2_C_DEAD"/>
    <property type="match status" value="1"/>
</dbReference>
<feature type="region of interest" description="Disordered" evidence="11">
    <location>
        <begin position="28"/>
        <end position="100"/>
    </location>
</feature>
<dbReference type="InterPro" id="IPR027417">
    <property type="entry name" value="P-loop_NTPase"/>
</dbReference>
<dbReference type="PROSITE" id="PS51192">
    <property type="entry name" value="HELICASE_ATP_BIND_1"/>
    <property type="match status" value="1"/>
</dbReference>
<dbReference type="InterPro" id="IPR014001">
    <property type="entry name" value="Helicase_ATP-bd"/>
</dbReference>
<dbReference type="GO" id="GO:0006364">
    <property type="term" value="P:rRNA processing"/>
    <property type="evidence" value="ECO:0007669"/>
    <property type="project" value="UniProtKB-KW"/>
</dbReference>
<dbReference type="SUPFAM" id="SSF52540">
    <property type="entry name" value="P-loop containing nucleoside triphosphate hydrolases"/>
    <property type="match status" value="1"/>
</dbReference>
<dbReference type="EMBL" id="ML004509">
    <property type="protein sequence ID" value="RKP29116.1"/>
    <property type="molecule type" value="Genomic_DNA"/>
</dbReference>
<comment type="domain">
    <text evidence="10">The Q motif is unique to and characteristic of the DEAD box family of RNA helicases and controls ATP binding and hydrolysis.</text>
</comment>
<dbReference type="Gene3D" id="3.40.50.300">
    <property type="entry name" value="P-loop containing nucleotide triphosphate hydrolases"/>
    <property type="match status" value="2"/>
</dbReference>
<dbReference type="EC" id="3.6.4.13" evidence="10"/>
<feature type="short sequence motif" description="Q motif" evidence="8">
    <location>
        <begin position="184"/>
        <end position="212"/>
    </location>
</feature>
<evidence type="ECO:0000256" key="7">
    <source>
        <dbReference type="ARBA" id="ARBA00022884"/>
    </source>
</evidence>
<evidence type="ECO:0000256" key="9">
    <source>
        <dbReference type="RuleBase" id="RU000492"/>
    </source>
</evidence>
<dbReference type="PROSITE" id="PS00039">
    <property type="entry name" value="DEAD_ATP_HELICASE"/>
    <property type="match status" value="1"/>
</dbReference>
<protein>
    <recommendedName>
        <fullName evidence="10">ATP-dependent RNA helicase</fullName>
        <ecNumber evidence="10">3.6.4.13</ecNumber>
    </recommendedName>
</protein>
<feature type="domain" description="Helicase ATP-binding" evidence="12">
    <location>
        <begin position="226"/>
        <end position="412"/>
    </location>
</feature>
<evidence type="ECO:0000256" key="5">
    <source>
        <dbReference type="ARBA" id="ARBA00022806"/>
    </source>
</evidence>
<feature type="compositionally biased region" description="Basic and acidic residues" evidence="11">
    <location>
        <begin position="91"/>
        <end position="100"/>
    </location>
</feature>
<keyword evidence="7 10" id="KW-0694">RNA-binding</keyword>
<comment type="function">
    <text evidence="10">RNA helicase.</text>
</comment>
<dbReference type="PROSITE" id="PS51194">
    <property type="entry name" value="HELICASE_CTER"/>
    <property type="match status" value="1"/>
</dbReference>
<dbReference type="GO" id="GO:0016787">
    <property type="term" value="F:hydrolase activity"/>
    <property type="evidence" value="ECO:0007669"/>
    <property type="project" value="UniProtKB-KW"/>
</dbReference>
<evidence type="ECO:0000256" key="8">
    <source>
        <dbReference type="PROSITE-ProRule" id="PRU00552"/>
    </source>
</evidence>
<sequence>MFAPRFDPDAEFVEKAPISLLLRKRKLSNASSGLQNEKSSSTSCGSNSSDSDSDSDSSSDRDRNDAHEESISKQKEEVANMEVDESMQSNPEKESIPNDPHEEEVIDNYVNMHSKIFSKFKSIRPLNVVESDKEDEEEEVEVQALAPIPQPEIPKDEVLTSALTYLKNLNWLAKPAVSTSGNQRPFTEFALNETILKNLTKLGFTSAFSVQISVLELMLEDIRKNKLCPDFRGDILVNSSTGSGKTLAYAIPIIQALQERMVPRVRAIVLVPTKPLITQVAATLRAISLGTLLTVISLMNDLSLNEEAVRLTANVPDIIVSTPGRLVDHLLAGVVSLEALRFLVIDEADRLLHLAYQNWCQIVVSNIEKWYESLSNLANKWALMPQKLVFSATLTTDAGKLSLLKLCKPRLFVINSIDKPNQEMFTVPSTLKEHKMYFTTAKSAQKPLLLAKFLLDTRRLESVLIFAKSNDATLRLTRLLNDLFEKFLPRNKIIVAYMNSTNNTSSIRARTLRDFDEKRINILVATDLIARGIDITSIACVVNYDLPTSSREYVHRVGRTARANSMGEAFTMCFGGKETKWFTTMMSDIDRFNDIEDAQTPTVDDDDEEIYNKVMAKFLQEL</sequence>
<dbReference type="OrthoDB" id="3370at2759"/>
<evidence type="ECO:0000313" key="15">
    <source>
        <dbReference type="EMBL" id="RKP28506.1"/>
    </source>
</evidence>
<comment type="similarity">
    <text evidence="9">Belongs to the DEAD box helicase family.</text>
</comment>
<evidence type="ECO:0000256" key="10">
    <source>
        <dbReference type="RuleBase" id="RU365068"/>
    </source>
</evidence>
<dbReference type="InterPro" id="IPR000629">
    <property type="entry name" value="RNA-helicase_DEAD-box_CS"/>
</dbReference>
<evidence type="ECO:0000256" key="4">
    <source>
        <dbReference type="ARBA" id="ARBA00022801"/>
    </source>
</evidence>
<dbReference type="GO" id="GO:0005730">
    <property type="term" value="C:nucleolus"/>
    <property type="evidence" value="ECO:0007669"/>
    <property type="project" value="UniProtKB-SubCell"/>
</dbReference>
<feature type="compositionally biased region" description="Polar residues" evidence="11">
    <location>
        <begin position="28"/>
        <end position="38"/>
    </location>
</feature>
<dbReference type="Proteomes" id="UP000268321">
    <property type="component" value="Unassembled WGS sequence"/>
</dbReference>
<keyword evidence="6 9" id="KW-0067">ATP-binding</keyword>
<evidence type="ECO:0000313" key="17">
    <source>
        <dbReference type="Proteomes" id="UP000268321"/>
    </source>
</evidence>
<feature type="compositionally biased region" description="Low complexity" evidence="11">
    <location>
        <begin position="39"/>
        <end position="50"/>
    </location>
</feature>
<keyword evidence="5 9" id="KW-0347">Helicase</keyword>
<proteinExistence type="inferred from homology"/>
<dbReference type="InterPro" id="IPR001650">
    <property type="entry name" value="Helicase_C-like"/>
</dbReference>
<evidence type="ECO:0000259" key="14">
    <source>
        <dbReference type="PROSITE" id="PS51195"/>
    </source>
</evidence>
<dbReference type="SMART" id="SM00487">
    <property type="entry name" value="DEXDc"/>
    <property type="match status" value="1"/>
</dbReference>
<reference evidence="17" key="1">
    <citation type="journal article" date="2018" name="Nat. Microbiol.">
        <title>Leveraging single-cell genomics to expand the fungal tree of life.</title>
        <authorList>
            <person name="Ahrendt S.R."/>
            <person name="Quandt C.A."/>
            <person name="Ciobanu D."/>
            <person name="Clum A."/>
            <person name="Salamov A."/>
            <person name="Andreopoulos B."/>
            <person name="Cheng J.F."/>
            <person name="Woyke T."/>
            <person name="Pelin A."/>
            <person name="Henrissat B."/>
            <person name="Reynolds N.K."/>
            <person name="Benny G.L."/>
            <person name="Smith M.E."/>
            <person name="James T.Y."/>
            <person name="Grigoriev I.V."/>
        </authorList>
    </citation>
    <scope>NUCLEOTIDE SEQUENCE [LARGE SCALE GENOMIC DNA]</scope>
    <source>
        <strain evidence="17">Baker2002</strain>
    </source>
</reference>
<dbReference type="AlphaFoldDB" id="A0A4P9Z790"/>
<keyword evidence="3 9" id="KW-0547">Nucleotide-binding</keyword>
<evidence type="ECO:0000259" key="13">
    <source>
        <dbReference type="PROSITE" id="PS51194"/>
    </source>
</evidence>
<feature type="domain" description="Helicase C-terminal" evidence="13">
    <location>
        <begin position="449"/>
        <end position="611"/>
    </location>
</feature>
<evidence type="ECO:0000313" key="16">
    <source>
        <dbReference type="EMBL" id="RKP29116.1"/>
    </source>
</evidence>
<reference evidence="15" key="2">
    <citation type="submission" date="2018-08" db="EMBL/GenBank/DDBJ databases">
        <title>Leveraging single-cell genomics to expand the Fungal Tree of Life.</title>
        <authorList>
            <consortium name="DOE Joint Genome Institute"/>
            <person name="Ahrendt S.R."/>
            <person name="Quandt C.A."/>
            <person name="Ciobanu D."/>
            <person name="Clum A."/>
            <person name="Salamov A."/>
            <person name="Andreopoulos B."/>
            <person name="Cheng J.-F."/>
            <person name="Woyke T."/>
            <person name="Pelin A."/>
            <person name="Henrissat B."/>
            <person name="Reynolds N."/>
            <person name="Benny G.L."/>
            <person name="Smith M.E."/>
            <person name="James T.Y."/>
            <person name="Grigoriev I.V."/>
        </authorList>
    </citation>
    <scope>NUCLEOTIDE SEQUENCE</scope>
    <source>
        <strain evidence="15">Baker2002</strain>
    </source>
</reference>
<dbReference type="GO" id="GO:0003724">
    <property type="term" value="F:RNA helicase activity"/>
    <property type="evidence" value="ECO:0007669"/>
    <property type="project" value="UniProtKB-EC"/>
</dbReference>
<dbReference type="GO" id="GO:0005524">
    <property type="term" value="F:ATP binding"/>
    <property type="evidence" value="ECO:0007669"/>
    <property type="project" value="UniProtKB-UniRule"/>
</dbReference>
<evidence type="ECO:0000256" key="3">
    <source>
        <dbReference type="ARBA" id="ARBA00022741"/>
    </source>
</evidence>
<comment type="subcellular location">
    <subcellularLocation>
        <location evidence="1">Nucleus</location>
        <location evidence="1">Nucleolus</location>
    </subcellularLocation>
</comment>
<evidence type="ECO:0000259" key="12">
    <source>
        <dbReference type="PROSITE" id="PS51192"/>
    </source>
</evidence>
<evidence type="ECO:0000256" key="6">
    <source>
        <dbReference type="ARBA" id="ARBA00022840"/>
    </source>
</evidence>
<dbReference type="EMBL" id="ML004897">
    <property type="protein sequence ID" value="RKP28506.1"/>
    <property type="molecule type" value="Genomic_DNA"/>
</dbReference>
<evidence type="ECO:0000256" key="2">
    <source>
        <dbReference type="ARBA" id="ARBA00022552"/>
    </source>
</evidence>
<dbReference type="CDD" id="cd17956">
    <property type="entry name" value="DEADc_DDX51"/>
    <property type="match status" value="1"/>
</dbReference>
<dbReference type="InterPro" id="IPR011545">
    <property type="entry name" value="DEAD/DEAH_box_helicase_dom"/>
</dbReference>
<evidence type="ECO:0000256" key="1">
    <source>
        <dbReference type="ARBA" id="ARBA00004604"/>
    </source>
</evidence>
<keyword evidence="4 9" id="KW-0378">Hydrolase</keyword>
<dbReference type="GO" id="GO:0003723">
    <property type="term" value="F:RNA binding"/>
    <property type="evidence" value="ECO:0007669"/>
    <property type="project" value="UniProtKB-UniRule"/>
</dbReference>
<dbReference type="SMART" id="SM00490">
    <property type="entry name" value="HELICc"/>
    <property type="match status" value="1"/>
</dbReference>
<keyword evidence="2" id="KW-0698">rRNA processing</keyword>
<name>A0A4P9Z790_9ASCO</name>
<keyword evidence="17" id="KW-1185">Reference proteome</keyword>
<gene>
    <name evidence="16" type="ORF">METBISCDRAFT_19417</name>
    <name evidence="15" type="ORF">METBISCDRAFT_20430</name>
</gene>